<comment type="caution">
    <text evidence="5">The sequence shown here is derived from an EMBL/GenBank/DDBJ whole genome shotgun (WGS) entry which is preliminary data.</text>
</comment>
<evidence type="ECO:0000313" key="6">
    <source>
        <dbReference type="Proteomes" id="UP000778523"/>
    </source>
</evidence>
<dbReference type="RefSeq" id="WP_170022416.1">
    <property type="nucleotide sequence ID" value="NZ_JABCSC020000003.1"/>
</dbReference>
<dbReference type="EMBL" id="JABCSC020000003">
    <property type="protein sequence ID" value="NSL56066.1"/>
    <property type="molecule type" value="Genomic_DNA"/>
</dbReference>
<protein>
    <submittedName>
        <fullName evidence="5">SCO family protein</fullName>
    </submittedName>
</protein>
<reference evidence="5 6" key="1">
    <citation type="submission" date="2020-06" db="EMBL/GenBank/DDBJ databases">
        <title>Draft genome of Uliginosibacterium sp. IMCC34675.</title>
        <authorList>
            <person name="Song J."/>
        </authorList>
    </citation>
    <scope>NUCLEOTIDE SEQUENCE [LARGE SCALE GENOMIC DNA]</scope>
    <source>
        <strain evidence="5 6">IMCC34675</strain>
    </source>
</reference>
<evidence type="ECO:0000313" key="5">
    <source>
        <dbReference type="EMBL" id="NSL56066.1"/>
    </source>
</evidence>
<feature type="chain" id="PRO_5046285563" evidence="3">
    <location>
        <begin position="21"/>
        <end position="198"/>
    </location>
</feature>
<proteinExistence type="inferred from homology"/>
<dbReference type="PROSITE" id="PS51352">
    <property type="entry name" value="THIOREDOXIN_2"/>
    <property type="match status" value="1"/>
</dbReference>
<dbReference type="SUPFAM" id="SSF52833">
    <property type="entry name" value="Thioredoxin-like"/>
    <property type="match status" value="1"/>
</dbReference>
<accession>A0ABX2IP55</accession>
<dbReference type="Proteomes" id="UP000778523">
    <property type="component" value="Unassembled WGS sequence"/>
</dbReference>
<keyword evidence="2" id="KW-0186">Copper</keyword>
<dbReference type="PROSITE" id="PS51257">
    <property type="entry name" value="PROKAR_LIPOPROTEIN"/>
    <property type="match status" value="1"/>
</dbReference>
<organism evidence="5 6">
    <name type="scientific">Uliginosibacterium aquaticum</name>
    <dbReference type="NCBI Taxonomy" id="2731212"/>
    <lineage>
        <taxon>Bacteria</taxon>
        <taxon>Pseudomonadati</taxon>
        <taxon>Pseudomonadota</taxon>
        <taxon>Betaproteobacteria</taxon>
        <taxon>Rhodocyclales</taxon>
        <taxon>Zoogloeaceae</taxon>
        <taxon>Uliginosibacterium</taxon>
    </lineage>
</organism>
<dbReference type="Gene3D" id="3.40.30.10">
    <property type="entry name" value="Glutaredoxin"/>
    <property type="match status" value="1"/>
</dbReference>
<dbReference type="InterPro" id="IPR036249">
    <property type="entry name" value="Thioredoxin-like_sf"/>
</dbReference>
<dbReference type="InterPro" id="IPR003782">
    <property type="entry name" value="SCO1/SenC"/>
</dbReference>
<sequence length="198" mass="21704">MQRRTLLHNLLSLPALLVLGACEQGPSFNTTDVTGASYGPALRLKDQHGQVRTLADFRGKVVAIFFGYTNCPDVCPTSLMMLKEALQLMSPAEAERVQVLFVSVDPARDTPERLTMYMNAFDPRFLALTGSDAEIAAVAKEFKVYYEKKGDIAGGRYTIDHSAGCYLFGPDGRARLFARHGETAARVAADLKLLLTQT</sequence>
<dbReference type="Pfam" id="PF02630">
    <property type="entry name" value="SCO1-SenC"/>
    <property type="match status" value="1"/>
</dbReference>
<evidence type="ECO:0000256" key="3">
    <source>
        <dbReference type="SAM" id="SignalP"/>
    </source>
</evidence>
<keyword evidence="3" id="KW-0732">Signal</keyword>
<feature type="domain" description="Thioredoxin" evidence="4">
    <location>
        <begin position="19"/>
        <end position="198"/>
    </location>
</feature>
<evidence type="ECO:0000256" key="1">
    <source>
        <dbReference type="ARBA" id="ARBA00010996"/>
    </source>
</evidence>
<name>A0ABX2IP55_9RHOO</name>
<evidence type="ECO:0000259" key="4">
    <source>
        <dbReference type="PROSITE" id="PS51352"/>
    </source>
</evidence>
<dbReference type="InterPro" id="IPR013766">
    <property type="entry name" value="Thioredoxin_domain"/>
</dbReference>
<comment type="similarity">
    <text evidence="1">Belongs to the SCO1/2 family.</text>
</comment>
<dbReference type="PANTHER" id="PTHR12151:SF25">
    <property type="entry name" value="LINALOOL DEHYDRATASE_ISOMERASE DOMAIN-CONTAINING PROTEIN"/>
    <property type="match status" value="1"/>
</dbReference>
<feature type="signal peptide" evidence="3">
    <location>
        <begin position="1"/>
        <end position="20"/>
    </location>
</feature>
<evidence type="ECO:0000256" key="2">
    <source>
        <dbReference type="ARBA" id="ARBA00023008"/>
    </source>
</evidence>
<dbReference type="CDD" id="cd02968">
    <property type="entry name" value="SCO"/>
    <property type="match status" value="1"/>
</dbReference>
<keyword evidence="6" id="KW-1185">Reference proteome</keyword>
<dbReference type="PANTHER" id="PTHR12151">
    <property type="entry name" value="ELECTRON TRANSPORT PROTIN SCO1/SENC FAMILY MEMBER"/>
    <property type="match status" value="1"/>
</dbReference>
<gene>
    <name evidence="5" type="ORF">HJ583_013585</name>
</gene>